<dbReference type="RefSeq" id="WP_169670716.1">
    <property type="nucleotide sequence ID" value="NZ_JABBHF010000002.1"/>
</dbReference>
<proteinExistence type="inferred from homology"/>
<evidence type="ECO:0000259" key="5">
    <source>
        <dbReference type="Pfam" id="PF02836"/>
    </source>
</evidence>
<dbReference type="SUPFAM" id="SSF49785">
    <property type="entry name" value="Galactose-binding domain-like"/>
    <property type="match status" value="1"/>
</dbReference>
<dbReference type="PANTHER" id="PTHR42732:SF1">
    <property type="entry name" value="BETA-MANNOSIDASE"/>
    <property type="match status" value="1"/>
</dbReference>
<dbReference type="Pfam" id="PF02837">
    <property type="entry name" value="Glyco_hydro_2_N"/>
    <property type="match status" value="1"/>
</dbReference>
<dbReference type="EMBL" id="JABBHF010000002">
    <property type="protein sequence ID" value="NMH86817.1"/>
    <property type="molecule type" value="Genomic_DNA"/>
</dbReference>
<dbReference type="InterPro" id="IPR013783">
    <property type="entry name" value="Ig-like_fold"/>
</dbReference>
<dbReference type="Proteomes" id="UP000746690">
    <property type="component" value="Unassembled WGS sequence"/>
</dbReference>
<dbReference type="Pfam" id="PF02836">
    <property type="entry name" value="Glyco_hydro_2_C"/>
    <property type="match status" value="1"/>
</dbReference>
<dbReference type="InterPro" id="IPR051913">
    <property type="entry name" value="GH2_Domain-Containing"/>
</dbReference>
<evidence type="ECO:0000313" key="7">
    <source>
        <dbReference type="EMBL" id="NMH86817.1"/>
    </source>
</evidence>
<dbReference type="InterPro" id="IPR036156">
    <property type="entry name" value="Beta-gal/glucu_dom_sf"/>
</dbReference>
<keyword evidence="3" id="KW-0326">Glycosidase</keyword>
<dbReference type="Gene3D" id="2.60.40.10">
    <property type="entry name" value="Immunoglobulins"/>
    <property type="match status" value="1"/>
</dbReference>
<feature type="domain" description="Glycosyl hydrolases family 2 sugar binding" evidence="6">
    <location>
        <begin position="73"/>
        <end position="167"/>
    </location>
</feature>
<dbReference type="Pfam" id="PF00703">
    <property type="entry name" value="Glyco_hydro_2"/>
    <property type="match status" value="1"/>
</dbReference>
<dbReference type="InterPro" id="IPR006102">
    <property type="entry name" value="Ig-like_GH2"/>
</dbReference>
<reference evidence="7 8" key="1">
    <citation type="submission" date="2020-04" db="EMBL/GenBank/DDBJ databases">
        <title>A Flavivirga sp. nov.</title>
        <authorList>
            <person name="Sun X."/>
        </authorList>
    </citation>
    <scope>NUCLEOTIDE SEQUENCE [LARGE SCALE GENOMIC DNA]</scope>
    <source>
        <strain evidence="7 8">Y03</strain>
    </source>
</reference>
<feature type="domain" description="Glycoside hydrolase family 2 immunoglobulin-like beta-sandwich" evidence="4">
    <location>
        <begin position="182"/>
        <end position="279"/>
    </location>
</feature>
<accession>A0ABX1RTD5</accession>
<evidence type="ECO:0000259" key="6">
    <source>
        <dbReference type="Pfam" id="PF02837"/>
    </source>
</evidence>
<name>A0ABX1RTD5_9FLAO</name>
<evidence type="ECO:0000259" key="4">
    <source>
        <dbReference type="Pfam" id="PF00703"/>
    </source>
</evidence>
<keyword evidence="8" id="KW-1185">Reference proteome</keyword>
<keyword evidence="2 7" id="KW-0378">Hydrolase</keyword>
<evidence type="ECO:0000256" key="3">
    <source>
        <dbReference type="ARBA" id="ARBA00023295"/>
    </source>
</evidence>
<dbReference type="InterPro" id="IPR006103">
    <property type="entry name" value="Glyco_hydro_2_cat"/>
</dbReference>
<dbReference type="SUPFAM" id="SSF51445">
    <property type="entry name" value="(Trans)glycosidases"/>
    <property type="match status" value="1"/>
</dbReference>
<dbReference type="Gene3D" id="3.20.20.80">
    <property type="entry name" value="Glycosidases"/>
    <property type="match status" value="1"/>
</dbReference>
<dbReference type="InterPro" id="IPR017853">
    <property type="entry name" value="GH"/>
</dbReference>
<dbReference type="GO" id="GO:0016787">
    <property type="term" value="F:hydrolase activity"/>
    <property type="evidence" value="ECO:0007669"/>
    <property type="project" value="UniProtKB-KW"/>
</dbReference>
<dbReference type="SUPFAM" id="SSF49303">
    <property type="entry name" value="beta-Galactosidase/glucuronidase domain"/>
    <property type="match status" value="1"/>
</dbReference>
<dbReference type="PANTHER" id="PTHR42732">
    <property type="entry name" value="BETA-GALACTOSIDASE"/>
    <property type="match status" value="1"/>
</dbReference>
<organism evidence="7 8">
    <name type="scientific">Flavivirga algicola</name>
    <dbReference type="NCBI Taxonomy" id="2729136"/>
    <lineage>
        <taxon>Bacteria</taxon>
        <taxon>Pseudomonadati</taxon>
        <taxon>Bacteroidota</taxon>
        <taxon>Flavobacteriia</taxon>
        <taxon>Flavobacteriales</taxon>
        <taxon>Flavobacteriaceae</taxon>
        <taxon>Flavivirga</taxon>
    </lineage>
</organism>
<dbReference type="Gene3D" id="2.60.120.260">
    <property type="entry name" value="Galactose-binding domain-like"/>
    <property type="match status" value="1"/>
</dbReference>
<gene>
    <name evidence="7" type="ORF">HHX25_04830</name>
</gene>
<evidence type="ECO:0000256" key="2">
    <source>
        <dbReference type="ARBA" id="ARBA00022801"/>
    </source>
</evidence>
<evidence type="ECO:0000256" key="1">
    <source>
        <dbReference type="ARBA" id="ARBA00007401"/>
    </source>
</evidence>
<dbReference type="InterPro" id="IPR006104">
    <property type="entry name" value="Glyco_hydro_2_N"/>
</dbReference>
<comment type="caution">
    <text evidence="7">The sequence shown here is derived from an EMBL/GenBank/DDBJ whole genome shotgun (WGS) entry which is preliminary data.</text>
</comment>
<dbReference type="InterPro" id="IPR008979">
    <property type="entry name" value="Galactose-bd-like_sf"/>
</dbReference>
<dbReference type="InterPro" id="IPR006101">
    <property type="entry name" value="Glyco_hydro_2"/>
</dbReference>
<protein>
    <submittedName>
        <fullName evidence="7">Glycoside hydrolase family 2</fullName>
    </submittedName>
</protein>
<dbReference type="PRINTS" id="PR00132">
    <property type="entry name" value="GLHYDRLASE2"/>
</dbReference>
<evidence type="ECO:0000313" key="8">
    <source>
        <dbReference type="Proteomes" id="UP000746690"/>
    </source>
</evidence>
<comment type="similarity">
    <text evidence="1">Belongs to the glycosyl hydrolase 2 family.</text>
</comment>
<feature type="domain" description="Glycoside hydrolase family 2 catalytic" evidence="5">
    <location>
        <begin position="282"/>
        <end position="497"/>
    </location>
</feature>
<sequence length="583" mass="67115">MKKIYYLFVILITCYACNEDIQKEELGQISLNGTWQFLASNDIDEKEVLLKTFSQWDTIKVPGNWDTRERYSEYVGKGYYQKEFSLPENWNGKQVRLKFDAVYETSKVWLNGQELGEHVGGYTPFEFNITDKVVFDKPNSVVVMADNTYKRGAWWAWGGISRNVSLIANQDVRMVYQHITSVPDFEKNVVDFTIKYKVENNGNTSASANIYSEIEGIHKDSVSLTVEKASTAVSYLKFKKPLSEVKLWHFDAPNLYELNSTISINTNQVDTASDKFGIRKFEVRGEQFFLNNEAVRMNGINRVHDHPVYGNTEPDDLVLKDMLDIKSLGCNFSRLMHAPLSENLLKVCDSIGFLLVEEIPVWGDDDPQTFPDNPLTKKWMKEMIERDYNHPSVVAWSVGNELRENDSIAATWPEKKMTKNQYDYANSMLDYVAALDPSRLKTYVTITTYRKGEIGSEPYEKVDFISMNSYGKAVELAKKTHDKFPGKPIFISEIGIGQIGPAPKGKLTDKLVGYLKELKDLPYVTGVSLWSYNDYRSNYRGTPESGFREWGIVDEKRNKKEAYKQLKEIYAFWSIRQLKETDK</sequence>